<dbReference type="PANTHER" id="PTHR23131:SF0">
    <property type="entry name" value="ENDORIBONUCLEASE LACTB2"/>
    <property type="match status" value="1"/>
</dbReference>
<organism evidence="2 3">
    <name type="scientific">Limimaricola variabilis</name>
    <dbReference type="NCBI Taxonomy" id="1492771"/>
    <lineage>
        <taxon>Bacteria</taxon>
        <taxon>Pseudomonadati</taxon>
        <taxon>Pseudomonadota</taxon>
        <taxon>Alphaproteobacteria</taxon>
        <taxon>Rhodobacterales</taxon>
        <taxon>Paracoccaceae</taxon>
        <taxon>Limimaricola</taxon>
    </lineage>
</organism>
<dbReference type="InterPro" id="IPR001279">
    <property type="entry name" value="Metallo-B-lactamas"/>
</dbReference>
<evidence type="ECO:0000313" key="3">
    <source>
        <dbReference type="Proteomes" id="UP000576152"/>
    </source>
</evidence>
<keyword evidence="3" id="KW-1185">Reference proteome</keyword>
<dbReference type="GO" id="GO:0004416">
    <property type="term" value="F:hydroxyacylglutathione hydrolase activity"/>
    <property type="evidence" value="ECO:0007669"/>
    <property type="project" value="UniProtKB-EC"/>
</dbReference>
<dbReference type="CDD" id="cd16278">
    <property type="entry name" value="metallo-hydrolase-like_MBL-fold"/>
    <property type="match status" value="1"/>
</dbReference>
<proteinExistence type="predicted"/>
<evidence type="ECO:0000313" key="2">
    <source>
        <dbReference type="EMBL" id="MBB3710727.1"/>
    </source>
</evidence>
<dbReference type="InterPro" id="IPR041516">
    <property type="entry name" value="LACTB2_WH"/>
</dbReference>
<dbReference type="PANTHER" id="PTHR23131">
    <property type="entry name" value="ENDORIBONUCLEASE LACTB2"/>
    <property type="match status" value="1"/>
</dbReference>
<accession>A0ABR6HJR7</accession>
<dbReference type="Pfam" id="PF17778">
    <property type="entry name" value="WHD_BLACT"/>
    <property type="match status" value="1"/>
</dbReference>
<gene>
    <name evidence="2" type="ORF">FHS00_000280</name>
</gene>
<dbReference type="SUPFAM" id="SSF56281">
    <property type="entry name" value="Metallo-hydrolase/oxidoreductase"/>
    <property type="match status" value="1"/>
</dbReference>
<comment type="caution">
    <text evidence="2">The sequence shown here is derived from an EMBL/GenBank/DDBJ whole genome shotgun (WGS) entry which is preliminary data.</text>
</comment>
<dbReference type="Gene3D" id="1.10.10.10">
    <property type="entry name" value="Winged helix-like DNA-binding domain superfamily/Winged helix DNA-binding domain"/>
    <property type="match status" value="1"/>
</dbReference>
<reference evidence="2 3" key="1">
    <citation type="submission" date="2020-08" db="EMBL/GenBank/DDBJ databases">
        <title>Genomic Encyclopedia of Type Strains, Phase III (KMG-III): the genomes of soil and plant-associated and newly described type strains.</title>
        <authorList>
            <person name="Whitman W."/>
        </authorList>
    </citation>
    <scope>NUCLEOTIDE SEQUENCE [LARGE SCALE GENOMIC DNA]</scope>
    <source>
        <strain evidence="2 3">CECT 8572</strain>
    </source>
</reference>
<dbReference type="RefSeq" id="WP_183469155.1">
    <property type="nucleotide sequence ID" value="NZ_JACIBX010000001.1"/>
</dbReference>
<dbReference type="EC" id="3.1.2.6" evidence="2"/>
<dbReference type="EMBL" id="JACIBX010000001">
    <property type="protein sequence ID" value="MBB3710727.1"/>
    <property type="molecule type" value="Genomic_DNA"/>
</dbReference>
<dbReference type="Proteomes" id="UP000576152">
    <property type="component" value="Unassembled WGS sequence"/>
</dbReference>
<evidence type="ECO:0000259" key="1">
    <source>
        <dbReference type="SMART" id="SM00849"/>
    </source>
</evidence>
<feature type="domain" description="Metallo-beta-lactamase" evidence="1">
    <location>
        <begin position="28"/>
        <end position="206"/>
    </location>
</feature>
<protein>
    <submittedName>
        <fullName evidence="2">Hydroxyacylglutathione hydrolase</fullName>
        <ecNumber evidence="2">3.1.2.6</ecNumber>
    </submittedName>
</protein>
<name>A0ABR6HJR7_9RHOB</name>
<dbReference type="InterPro" id="IPR036866">
    <property type="entry name" value="RibonucZ/Hydroxyglut_hydro"/>
</dbReference>
<dbReference type="InterPro" id="IPR050662">
    <property type="entry name" value="Sec-metab_biosynth-thioest"/>
</dbReference>
<sequence>MTDAPLIRYEPDLLRLRAPNPSPMTGPGTNSWILGDDRLCVIDPGPDDPAHLGALLEVIAGRPVSAILVTHAHLDHSALAPKLTRATGAPVCGFGPADSGRSPLMRSLARDGVGGGEGLDHGFHVDRRLEDGTTVAFGTDELVAWHMPGHMAGHMCFGWRDTAFSGDLVLGWASTLISPPDGDVAAFRASCARLRDLRPRRLLPGHGDTIENPAARIDWLLDHRAARERQILAALEQGAQTTEGLATTIYTDTPSALLPAARRNILAHLIDLMERKLVRADGAPLPEARFELTSGEVEFFSERHWTPPNG</sequence>
<dbReference type="Gene3D" id="3.60.15.10">
    <property type="entry name" value="Ribonuclease Z/Hydroxyacylglutathione hydrolase-like"/>
    <property type="match status" value="1"/>
</dbReference>
<dbReference type="Pfam" id="PF00753">
    <property type="entry name" value="Lactamase_B"/>
    <property type="match status" value="1"/>
</dbReference>
<dbReference type="SMART" id="SM00849">
    <property type="entry name" value="Lactamase_B"/>
    <property type="match status" value="1"/>
</dbReference>
<dbReference type="InterPro" id="IPR036388">
    <property type="entry name" value="WH-like_DNA-bd_sf"/>
</dbReference>
<keyword evidence="2" id="KW-0378">Hydrolase</keyword>